<gene>
    <name evidence="3" type="ORF">FFLO_05700</name>
</gene>
<dbReference type="GO" id="GO:0016757">
    <property type="term" value="F:glycosyltransferase activity"/>
    <property type="evidence" value="ECO:0007669"/>
    <property type="project" value="InterPro"/>
</dbReference>
<evidence type="ECO:0000256" key="1">
    <source>
        <dbReference type="SAM" id="Phobius"/>
    </source>
</evidence>
<dbReference type="AlphaFoldDB" id="A0A8K0JIL9"/>
<comment type="caution">
    <text evidence="3">The sequence shown here is derived from an EMBL/GenBank/DDBJ whole genome shotgun (WGS) entry which is preliminary data.</text>
</comment>
<sequence>MVFQRSTAKRRTVAFFGATISVITLAALSYTRIHNQTHLGNLCDHLAARSTPLEAESESTNDVPFTKVISHAAGFTVLENAYWKNDTWYFVSEQPWSFPDLASVVTQGPWHGSTPYTDARVVRLITLDEATAMGIQDHSELKGSTLFFNDRISVPPVYHVVGEMFLGAWRAWQSATWFTSKPNPDIARLAFAHVDDDTFTDHAGMNHYYLERFFPAAELEFVESWEARAKTGKYYRLPKVVIADRKSGHRGPKTRGKPMDDAFALPVHGDWVAPLRQAIVGGYTGAPMPDKGLPVITYLSRQSTHMRKMTQASHENLEAELKKLEQDGIAEFNTVEFSDKDPKDYQAAVLARTTILVGVHGNGLTHLMWMVPNKLSAVYELQQKGSRVDDYSILSEAMNMKHWIVNVDTMCERRDCGPRGLDPSVQIGSNEYTVDAAYLAQAIRTRLAA</sequence>
<evidence type="ECO:0000259" key="2">
    <source>
        <dbReference type="Pfam" id="PF04577"/>
    </source>
</evidence>
<feature type="domain" description="Glycosyltransferase 61 catalytic" evidence="2">
    <location>
        <begin position="269"/>
        <end position="373"/>
    </location>
</feature>
<keyword evidence="1" id="KW-0812">Transmembrane</keyword>
<dbReference type="Proteomes" id="UP000812966">
    <property type="component" value="Unassembled WGS sequence"/>
</dbReference>
<keyword evidence="4" id="KW-1185">Reference proteome</keyword>
<evidence type="ECO:0000313" key="4">
    <source>
        <dbReference type="Proteomes" id="UP000812966"/>
    </source>
</evidence>
<proteinExistence type="predicted"/>
<dbReference type="InterPro" id="IPR049625">
    <property type="entry name" value="Glyco_transf_61_cat"/>
</dbReference>
<feature type="transmembrane region" description="Helical" evidence="1">
    <location>
        <begin position="12"/>
        <end position="30"/>
    </location>
</feature>
<keyword evidence="1" id="KW-0472">Membrane</keyword>
<name>A0A8K0JIL9_9TREE</name>
<protein>
    <recommendedName>
        <fullName evidence="2">Glycosyltransferase 61 catalytic domain-containing protein</fullName>
    </recommendedName>
</protein>
<accession>A0A8K0JIL9</accession>
<evidence type="ECO:0000313" key="3">
    <source>
        <dbReference type="EMBL" id="KAG7529385.1"/>
    </source>
</evidence>
<reference evidence="3" key="1">
    <citation type="submission" date="2020-04" db="EMBL/GenBank/DDBJ databases">
        <title>Analysis of mating type loci in Filobasidium floriforme.</title>
        <authorList>
            <person name="Nowrousian M."/>
        </authorList>
    </citation>
    <scope>NUCLEOTIDE SEQUENCE</scope>
    <source>
        <strain evidence="3">CBS 6242</strain>
    </source>
</reference>
<keyword evidence="1" id="KW-1133">Transmembrane helix</keyword>
<dbReference type="EMBL" id="JABELV010000152">
    <property type="protein sequence ID" value="KAG7529385.1"/>
    <property type="molecule type" value="Genomic_DNA"/>
</dbReference>
<dbReference type="Pfam" id="PF04577">
    <property type="entry name" value="Glyco_transf_61"/>
    <property type="match status" value="1"/>
</dbReference>
<organism evidence="3 4">
    <name type="scientific">Filobasidium floriforme</name>
    <dbReference type="NCBI Taxonomy" id="5210"/>
    <lineage>
        <taxon>Eukaryota</taxon>
        <taxon>Fungi</taxon>
        <taxon>Dikarya</taxon>
        <taxon>Basidiomycota</taxon>
        <taxon>Agaricomycotina</taxon>
        <taxon>Tremellomycetes</taxon>
        <taxon>Filobasidiales</taxon>
        <taxon>Filobasidiaceae</taxon>
        <taxon>Filobasidium</taxon>
    </lineage>
</organism>